<dbReference type="SUPFAM" id="SSF109604">
    <property type="entry name" value="HD-domain/PDEase-like"/>
    <property type="match status" value="1"/>
</dbReference>
<comment type="caution">
    <text evidence="4">The sequence shown here is derived from an EMBL/GenBank/DDBJ whole genome shotgun (WGS) entry which is preliminary data.</text>
</comment>
<keyword evidence="5" id="KW-1185">Reference proteome</keyword>
<sequence>MMSEENAASSSGGSRRNVLPKKCFQDPVHGPIELHPLLVKIIDTPQFQRLRNIKQLGATYFVYPGASHNRFEHCIGTCHLAGELARHLQAQHPELIDDKDILCVEIAGLCHDLGHGPYSHVFDNKFLPQVCPNTNWKHEKGSCAMFDHLMEQNNLKDALEAAGLTRFSEPRDFQFIKEMIAGPLNPENKLSFKDWPYEGRTKTKGFLYEIVSNDVNKVDVDKWDYFARDYYHLGIKNSFDHKRFMHFLKVLQVGENTHICQRDKEYWNLLEMFHVRSSLHRRACKHRVRSAIDAMMCDALVLADQHIKISGKDGSMLSISESIYDMVAYEKLTDNIFYQILYSTDEHADMNKARDILNRILCRNLYKYVGTKKLLSSKDRSKNSSMHSKIPAEIAELDVDKELRKEDIVINDFYIDYCMGAKNPCDHFWFYSKDEPNTPRRINKDEISDMFPKTFQDWGIQVFCKEPTKFKKVKQCFQQWCQSEGNANQESGSDLDEA</sequence>
<dbReference type="Gene3D" id="1.10.3210.10">
    <property type="entry name" value="Hypothetical protein af1432"/>
    <property type="match status" value="1"/>
</dbReference>
<dbReference type="Proteomes" id="UP001642483">
    <property type="component" value="Unassembled WGS sequence"/>
</dbReference>
<evidence type="ECO:0000256" key="1">
    <source>
        <dbReference type="ARBA" id="ARBA00005776"/>
    </source>
</evidence>
<dbReference type="PANTHER" id="PTHR11373">
    <property type="entry name" value="DEOXYNUCLEOSIDE TRIPHOSPHATE TRIPHOSPHOHYDROLASE"/>
    <property type="match status" value="1"/>
</dbReference>
<reference evidence="4 5" key="1">
    <citation type="submission" date="2024-02" db="EMBL/GenBank/DDBJ databases">
        <authorList>
            <person name="Daric V."/>
            <person name="Darras S."/>
        </authorList>
    </citation>
    <scope>NUCLEOTIDE SEQUENCE [LARGE SCALE GENOMIC DNA]</scope>
</reference>
<comment type="similarity">
    <text evidence="1">Belongs to the SAMHD1 family.</text>
</comment>
<dbReference type="Pfam" id="PF01966">
    <property type="entry name" value="HD"/>
    <property type="match status" value="1"/>
</dbReference>
<feature type="region of interest" description="Disordered" evidence="2">
    <location>
        <begin position="1"/>
        <end position="20"/>
    </location>
</feature>
<protein>
    <recommendedName>
        <fullName evidence="3">HD/PDEase domain-containing protein</fullName>
    </recommendedName>
</protein>
<gene>
    <name evidence="4" type="ORF">CVLEPA_LOCUS29166</name>
</gene>
<dbReference type="EMBL" id="CAWYQH010000152">
    <property type="protein sequence ID" value="CAK8695968.1"/>
    <property type="molecule type" value="Genomic_DNA"/>
</dbReference>
<evidence type="ECO:0000256" key="2">
    <source>
        <dbReference type="SAM" id="MobiDB-lite"/>
    </source>
</evidence>
<name>A0ABP0GXE2_CLALP</name>
<feature type="compositionally biased region" description="Low complexity" evidence="2">
    <location>
        <begin position="1"/>
        <end position="17"/>
    </location>
</feature>
<feature type="domain" description="HD/PDEase" evidence="3">
    <location>
        <begin position="66"/>
        <end position="269"/>
    </location>
</feature>
<dbReference type="InterPro" id="IPR003607">
    <property type="entry name" value="HD/PDEase_dom"/>
</dbReference>
<dbReference type="PANTHER" id="PTHR11373:SF4">
    <property type="entry name" value="DEOXYNUCLEOSIDE TRIPHOSPHATE TRIPHOSPHOHYDROLASE SAMHD1"/>
    <property type="match status" value="1"/>
</dbReference>
<evidence type="ECO:0000313" key="4">
    <source>
        <dbReference type="EMBL" id="CAK8695968.1"/>
    </source>
</evidence>
<dbReference type="CDD" id="cd00077">
    <property type="entry name" value="HDc"/>
    <property type="match status" value="1"/>
</dbReference>
<dbReference type="InterPro" id="IPR050135">
    <property type="entry name" value="dGTPase-like"/>
</dbReference>
<proteinExistence type="inferred from homology"/>
<evidence type="ECO:0000259" key="3">
    <source>
        <dbReference type="SMART" id="SM00471"/>
    </source>
</evidence>
<accession>A0ABP0GXE2</accession>
<organism evidence="4 5">
    <name type="scientific">Clavelina lepadiformis</name>
    <name type="common">Light-bulb sea squirt</name>
    <name type="synonym">Ascidia lepadiformis</name>
    <dbReference type="NCBI Taxonomy" id="159417"/>
    <lineage>
        <taxon>Eukaryota</taxon>
        <taxon>Metazoa</taxon>
        <taxon>Chordata</taxon>
        <taxon>Tunicata</taxon>
        <taxon>Ascidiacea</taxon>
        <taxon>Aplousobranchia</taxon>
        <taxon>Clavelinidae</taxon>
        <taxon>Clavelina</taxon>
    </lineage>
</organism>
<dbReference type="Gene3D" id="3.30.70.2760">
    <property type="match status" value="1"/>
</dbReference>
<dbReference type="SMART" id="SM00471">
    <property type="entry name" value="HDc"/>
    <property type="match status" value="1"/>
</dbReference>
<evidence type="ECO:0000313" key="5">
    <source>
        <dbReference type="Proteomes" id="UP001642483"/>
    </source>
</evidence>
<dbReference type="InterPro" id="IPR006674">
    <property type="entry name" value="HD_domain"/>
</dbReference>